<dbReference type="RefSeq" id="XP_033401703.1">
    <property type="nucleotide sequence ID" value="XM_033534953.1"/>
</dbReference>
<organism evidence="1 2">
    <name type="scientific">Aplosporella prunicola CBS 121167</name>
    <dbReference type="NCBI Taxonomy" id="1176127"/>
    <lineage>
        <taxon>Eukaryota</taxon>
        <taxon>Fungi</taxon>
        <taxon>Dikarya</taxon>
        <taxon>Ascomycota</taxon>
        <taxon>Pezizomycotina</taxon>
        <taxon>Dothideomycetes</taxon>
        <taxon>Dothideomycetes incertae sedis</taxon>
        <taxon>Botryosphaeriales</taxon>
        <taxon>Aplosporellaceae</taxon>
        <taxon>Aplosporella</taxon>
    </lineage>
</organism>
<sequence length="99" mass="11086">MLLPLALLAYHAMVRVHLFDRDDTSGGVLMMRSRNEWLGRIGSEKKFPFFAFPASLLLNLFPFLSPISIRGMASGGAGIVRPSGSSRFFACLFGWWTFQ</sequence>
<reference evidence="1" key="1">
    <citation type="journal article" date="2020" name="Stud. Mycol.">
        <title>101 Dothideomycetes genomes: a test case for predicting lifestyles and emergence of pathogens.</title>
        <authorList>
            <person name="Haridas S."/>
            <person name="Albert R."/>
            <person name="Binder M."/>
            <person name="Bloem J."/>
            <person name="Labutti K."/>
            <person name="Salamov A."/>
            <person name="Andreopoulos B."/>
            <person name="Baker S."/>
            <person name="Barry K."/>
            <person name="Bills G."/>
            <person name="Bluhm B."/>
            <person name="Cannon C."/>
            <person name="Castanera R."/>
            <person name="Culley D."/>
            <person name="Daum C."/>
            <person name="Ezra D."/>
            <person name="Gonzalez J."/>
            <person name="Henrissat B."/>
            <person name="Kuo A."/>
            <person name="Liang C."/>
            <person name="Lipzen A."/>
            <person name="Lutzoni F."/>
            <person name="Magnuson J."/>
            <person name="Mondo S."/>
            <person name="Nolan M."/>
            <person name="Ohm R."/>
            <person name="Pangilinan J."/>
            <person name="Park H.-J."/>
            <person name="Ramirez L."/>
            <person name="Alfaro M."/>
            <person name="Sun H."/>
            <person name="Tritt A."/>
            <person name="Yoshinaga Y."/>
            <person name="Zwiers L.-H."/>
            <person name="Turgeon B."/>
            <person name="Goodwin S."/>
            <person name="Spatafora J."/>
            <person name="Crous P."/>
            <person name="Grigoriev I."/>
        </authorList>
    </citation>
    <scope>NUCLEOTIDE SEQUENCE</scope>
    <source>
        <strain evidence="1">CBS 121167</strain>
    </source>
</reference>
<keyword evidence="2" id="KW-1185">Reference proteome</keyword>
<accession>A0A6A6BTP2</accession>
<evidence type="ECO:0000313" key="1">
    <source>
        <dbReference type="EMBL" id="KAF2145991.1"/>
    </source>
</evidence>
<evidence type="ECO:0000313" key="2">
    <source>
        <dbReference type="Proteomes" id="UP000799438"/>
    </source>
</evidence>
<gene>
    <name evidence="1" type="ORF">K452DRAFT_104411</name>
</gene>
<dbReference type="AlphaFoldDB" id="A0A6A6BTP2"/>
<proteinExistence type="predicted"/>
<dbReference type="GeneID" id="54292445"/>
<dbReference type="EMBL" id="ML995476">
    <property type="protein sequence ID" value="KAF2145991.1"/>
    <property type="molecule type" value="Genomic_DNA"/>
</dbReference>
<dbReference type="Proteomes" id="UP000799438">
    <property type="component" value="Unassembled WGS sequence"/>
</dbReference>
<protein>
    <submittedName>
        <fullName evidence="1">Uncharacterized protein</fullName>
    </submittedName>
</protein>
<name>A0A6A6BTP2_9PEZI</name>